<sequence>MAEAIENPIPNEDPTGGEVRIGTTGTFQPLLIKTFADILKDNSIDHGSEQSSPAHASVSDEDSWSEPSEFALSIPDTVYDYDSPQPFENAEFVPGVGMTATGGGEPRAGEQPAEVMDTDLGEESVLERVRRHWCSWDFSSEDELMSGGDVMEVAGEAEEEVELVEDTEVESGEESVSERVRRQWCEWDDKR</sequence>
<feature type="region of interest" description="Disordered" evidence="1">
    <location>
        <begin position="159"/>
        <end position="181"/>
    </location>
</feature>
<feature type="region of interest" description="Disordered" evidence="1">
    <location>
        <begin position="43"/>
        <end position="117"/>
    </location>
</feature>
<name>A0A1X7RVY4_ZYMT9</name>
<reference evidence="2 3" key="1">
    <citation type="submission" date="2016-06" db="EMBL/GenBank/DDBJ databases">
        <authorList>
            <person name="Kjaerup R.B."/>
            <person name="Dalgaard T.S."/>
            <person name="Juul-Madsen H.R."/>
        </authorList>
    </citation>
    <scope>NUCLEOTIDE SEQUENCE [LARGE SCALE GENOMIC DNA]</scope>
</reference>
<dbReference type="EMBL" id="LT853696">
    <property type="protein sequence ID" value="SMQ51351.1"/>
    <property type="molecule type" value="Genomic_DNA"/>
</dbReference>
<dbReference type="Proteomes" id="UP000215127">
    <property type="component" value="Chromosome 5"/>
</dbReference>
<gene>
    <name evidence="2" type="ORF">ZT3D7_G6504</name>
</gene>
<keyword evidence="3" id="KW-1185">Reference proteome</keyword>
<evidence type="ECO:0000313" key="3">
    <source>
        <dbReference type="Proteomes" id="UP000215127"/>
    </source>
</evidence>
<evidence type="ECO:0000313" key="2">
    <source>
        <dbReference type="EMBL" id="SMQ51351.1"/>
    </source>
</evidence>
<feature type="region of interest" description="Disordered" evidence="1">
    <location>
        <begin position="1"/>
        <end position="23"/>
    </location>
</feature>
<organism evidence="2 3">
    <name type="scientific">Zymoseptoria tritici (strain ST99CH_3D7)</name>
    <dbReference type="NCBI Taxonomy" id="1276538"/>
    <lineage>
        <taxon>Eukaryota</taxon>
        <taxon>Fungi</taxon>
        <taxon>Dikarya</taxon>
        <taxon>Ascomycota</taxon>
        <taxon>Pezizomycotina</taxon>
        <taxon>Dothideomycetes</taxon>
        <taxon>Dothideomycetidae</taxon>
        <taxon>Mycosphaerellales</taxon>
        <taxon>Mycosphaerellaceae</taxon>
        <taxon>Zymoseptoria</taxon>
    </lineage>
</organism>
<accession>A0A1X7RVY4</accession>
<proteinExistence type="predicted"/>
<protein>
    <submittedName>
        <fullName evidence="2">Uncharacterized protein</fullName>
    </submittedName>
</protein>
<evidence type="ECO:0000256" key="1">
    <source>
        <dbReference type="SAM" id="MobiDB-lite"/>
    </source>
</evidence>
<feature type="compositionally biased region" description="Acidic residues" evidence="1">
    <location>
        <begin position="159"/>
        <end position="175"/>
    </location>
</feature>
<dbReference type="AlphaFoldDB" id="A0A1X7RVY4"/>